<sequence length="227" mass="22281">MNRRRVLASAGVAFAGLLGGCSGDDGAGANGSEATAGSTGTDGPGGTDGSGGTSDRTTTGGTTDGSETSTPESTETSRSIPTDDELSTQTTTAPATTPSATTGGPATATTDGSGTAVPLPDLQSTQSGDGATVAFEEGGSRVVVTGTIVAQDGCRRAVLDSAQSDGGTLVVSVGTERDAGTDMLCTQALTPVEYRFVVTPDDPTDSVRVVHGGAGDRRTVVTADRTD</sequence>
<evidence type="ECO:0000313" key="2">
    <source>
        <dbReference type="EMBL" id="EMA41423.1"/>
    </source>
</evidence>
<dbReference type="PROSITE" id="PS51257">
    <property type="entry name" value="PROKAR_LIPOPROTEIN"/>
    <property type="match status" value="1"/>
</dbReference>
<name>M0M7S9_9EURY</name>
<reference evidence="2 3" key="1">
    <citation type="journal article" date="2014" name="PLoS Genet.">
        <title>Phylogenetically driven sequencing of extremely halophilic archaea reveals strategies for static and dynamic osmo-response.</title>
        <authorList>
            <person name="Becker E.A."/>
            <person name="Seitzer P.M."/>
            <person name="Tritt A."/>
            <person name="Larsen D."/>
            <person name="Krusor M."/>
            <person name="Yao A.I."/>
            <person name="Wu D."/>
            <person name="Madern D."/>
            <person name="Eisen J.A."/>
            <person name="Darling A.E."/>
            <person name="Facciotti M.T."/>
        </authorList>
    </citation>
    <scope>NUCLEOTIDE SEQUENCE [LARGE SCALE GENOMIC DNA]</scope>
    <source>
        <strain evidence="2 3">100A6</strain>
    </source>
</reference>
<evidence type="ECO:0000256" key="1">
    <source>
        <dbReference type="SAM" id="MobiDB-lite"/>
    </source>
</evidence>
<comment type="caution">
    <text evidence="2">The sequence shown here is derived from an EMBL/GenBank/DDBJ whole genome shotgun (WGS) entry which is preliminary data.</text>
</comment>
<dbReference type="AlphaFoldDB" id="M0M7S9"/>
<evidence type="ECO:0008006" key="4">
    <source>
        <dbReference type="Google" id="ProtNLM"/>
    </source>
</evidence>
<accession>M0M7S9</accession>
<organism evidence="2 3">
    <name type="scientific">Halococcus hamelinensis 100A6</name>
    <dbReference type="NCBI Taxonomy" id="1132509"/>
    <lineage>
        <taxon>Archaea</taxon>
        <taxon>Methanobacteriati</taxon>
        <taxon>Methanobacteriota</taxon>
        <taxon>Stenosarchaea group</taxon>
        <taxon>Halobacteria</taxon>
        <taxon>Halobacteriales</taxon>
        <taxon>Halococcaceae</taxon>
        <taxon>Halococcus</taxon>
    </lineage>
</organism>
<feature type="compositionally biased region" description="Low complexity" evidence="1">
    <location>
        <begin position="87"/>
        <end position="116"/>
    </location>
</feature>
<dbReference type="eggNOG" id="arCOG07538">
    <property type="taxonomic scope" value="Archaea"/>
</dbReference>
<feature type="region of interest" description="Disordered" evidence="1">
    <location>
        <begin position="16"/>
        <end position="136"/>
    </location>
</feature>
<keyword evidence="3" id="KW-1185">Reference proteome</keyword>
<dbReference type="RefSeq" id="WP_007690037.1">
    <property type="nucleotide sequence ID" value="NZ_AJRK01000116.1"/>
</dbReference>
<evidence type="ECO:0000313" key="3">
    <source>
        <dbReference type="Proteomes" id="UP000011566"/>
    </source>
</evidence>
<feature type="compositionally biased region" description="Low complexity" evidence="1">
    <location>
        <begin position="53"/>
        <end position="79"/>
    </location>
</feature>
<gene>
    <name evidence="2" type="ORF">C447_01175</name>
</gene>
<proteinExistence type="predicted"/>
<dbReference type="OrthoDB" id="214760at2157"/>
<feature type="compositionally biased region" description="Gly residues" evidence="1">
    <location>
        <begin position="17"/>
        <end position="29"/>
    </location>
</feature>
<dbReference type="PATRIC" id="fig|1132509.6.peg.279"/>
<dbReference type="EMBL" id="AOMB01000005">
    <property type="protein sequence ID" value="EMA41423.1"/>
    <property type="molecule type" value="Genomic_DNA"/>
</dbReference>
<protein>
    <recommendedName>
        <fullName evidence="4">Lipoprotein</fullName>
    </recommendedName>
</protein>
<feature type="compositionally biased region" description="Gly residues" evidence="1">
    <location>
        <begin position="40"/>
        <end position="52"/>
    </location>
</feature>
<dbReference type="Proteomes" id="UP000011566">
    <property type="component" value="Unassembled WGS sequence"/>
</dbReference>